<accession>A0ABP1PIJ3</accession>
<feature type="region of interest" description="Disordered" evidence="8">
    <location>
        <begin position="25"/>
        <end position="87"/>
    </location>
</feature>
<evidence type="ECO:0000256" key="7">
    <source>
        <dbReference type="PROSITE-ProRule" id="PRU00042"/>
    </source>
</evidence>
<dbReference type="Pfam" id="PF00096">
    <property type="entry name" value="zf-C2H2"/>
    <property type="match status" value="1"/>
</dbReference>
<dbReference type="SUPFAM" id="SSF57667">
    <property type="entry name" value="beta-beta-alpha zinc fingers"/>
    <property type="match status" value="1"/>
</dbReference>
<dbReference type="Gene3D" id="3.30.160.60">
    <property type="entry name" value="Classic Zinc Finger"/>
    <property type="match status" value="2"/>
</dbReference>
<evidence type="ECO:0000256" key="8">
    <source>
        <dbReference type="SAM" id="MobiDB-lite"/>
    </source>
</evidence>
<feature type="domain" description="C2H2-type" evidence="9">
    <location>
        <begin position="283"/>
        <end position="311"/>
    </location>
</feature>
<sequence length="313" mass="36054">MTEEQMKLKTFLKWILLQGSRLIASPEASPSPTSPLPSQQNQEDLPIEIEVDSPPPQLASFSQKTTEKQWAENKATPPHPPPPAAKKTANRMICEDCGVCLTNHKMKLHKHVFHNPTPVTAFKCPNCEKEFATTQMLLDHYVNLHGDKKKRDLPKESSKTSGGPFICEHCGKTYTQKAYCEEEQTQSKLWRHKIAKHPELDTPPPEGLIICQYCSEPVLRSLLHHVKKFHPDKYEEFMQSGFHMLSKSNRQTKINCVQCDQEIRLDSVKRHMRNVHGQGSKAFPCQHCGKEFKENYHLNEHLRVVHSLWRKKI</sequence>
<evidence type="ECO:0000256" key="2">
    <source>
        <dbReference type="ARBA" id="ARBA00022723"/>
    </source>
</evidence>
<evidence type="ECO:0000256" key="6">
    <source>
        <dbReference type="ARBA" id="ARBA00023242"/>
    </source>
</evidence>
<dbReference type="InterPro" id="IPR013087">
    <property type="entry name" value="Znf_C2H2_type"/>
</dbReference>
<dbReference type="Proteomes" id="UP001642540">
    <property type="component" value="Unassembled WGS sequence"/>
</dbReference>
<dbReference type="SMART" id="SM00355">
    <property type="entry name" value="ZnF_C2H2"/>
    <property type="match status" value="5"/>
</dbReference>
<evidence type="ECO:0000313" key="10">
    <source>
        <dbReference type="EMBL" id="CAL8068641.1"/>
    </source>
</evidence>
<dbReference type="InterPro" id="IPR036236">
    <property type="entry name" value="Znf_C2H2_sf"/>
</dbReference>
<keyword evidence="4 7" id="KW-0863">Zinc-finger</keyword>
<dbReference type="PANTHER" id="PTHR24406">
    <property type="entry name" value="TRANSCRIPTIONAL REPRESSOR CTCFL-RELATED"/>
    <property type="match status" value="1"/>
</dbReference>
<evidence type="ECO:0000256" key="5">
    <source>
        <dbReference type="ARBA" id="ARBA00022833"/>
    </source>
</evidence>
<proteinExistence type="predicted"/>
<reference evidence="10 11" key="1">
    <citation type="submission" date="2024-08" db="EMBL/GenBank/DDBJ databases">
        <authorList>
            <person name="Cucini C."/>
            <person name="Frati F."/>
        </authorList>
    </citation>
    <scope>NUCLEOTIDE SEQUENCE [LARGE SCALE GENOMIC DNA]</scope>
</reference>
<keyword evidence="11" id="KW-1185">Reference proteome</keyword>
<feature type="domain" description="C2H2-type" evidence="9">
    <location>
        <begin position="122"/>
        <end position="150"/>
    </location>
</feature>
<evidence type="ECO:0000313" key="11">
    <source>
        <dbReference type="Proteomes" id="UP001642540"/>
    </source>
</evidence>
<organism evidence="10 11">
    <name type="scientific">Orchesella dallaii</name>
    <dbReference type="NCBI Taxonomy" id="48710"/>
    <lineage>
        <taxon>Eukaryota</taxon>
        <taxon>Metazoa</taxon>
        <taxon>Ecdysozoa</taxon>
        <taxon>Arthropoda</taxon>
        <taxon>Hexapoda</taxon>
        <taxon>Collembola</taxon>
        <taxon>Entomobryomorpha</taxon>
        <taxon>Entomobryoidea</taxon>
        <taxon>Orchesellidae</taxon>
        <taxon>Orchesellinae</taxon>
        <taxon>Orchesella</taxon>
    </lineage>
</organism>
<comment type="subcellular location">
    <subcellularLocation>
        <location evidence="1">Nucleus</location>
    </subcellularLocation>
</comment>
<keyword evidence="2" id="KW-0479">Metal-binding</keyword>
<gene>
    <name evidence="10" type="ORF">ODALV1_LOCUS395</name>
</gene>
<dbReference type="EMBL" id="CAXLJM020000002">
    <property type="protein sequence ID" value="CAL8068641.1"/>
    <property type="molecule type" value="Genomic_DNA"/>
</dbReference>
<name>A0ABP1PIJ3_9HEXA</name>
<keyword evidence="6" id="KW-0539">Nucleus</keyword>
<evidence type="ECO:0000259" key="9">
    <source>
        <dbReference type="PROSITE" id="PS50157"/>
    </source>
</evidence>
<keyword evidence="3" id="KW-0677">Repeat</keyword>
<evidence type="ECO:0000256" key="1">
    <source>
        <dbReference type="ARBA" id="ARBA00004123"/>
    </source>
</evidence>
<keyword evidence="5" id="KW-0862">Zinc</keyword>
<dbReference type="PROSITE" id="PS00028">
    <property type="entry name" value="ZINC_FINGER_C2H2_1"/>
    <property type="match status" value="2"/>
</dbReference>
<evidence type="ECO:0000256" key="4">
    <source>
        <dbReference type="ARBA" id="ARBA00022771"/>
    </source>
</evidence>
<comment type="caution">
    <text evidence="10">The sequence shown here is derived from an EMBL/GenBank/DDBJ whole genome shotgun (WGS) entry which is preliminary data.</text>
</comment>
<evidence type="ECO:0000256" key="3">
    <source>
        <dbReference type="ARBA" id="ARBA00022737"/>
    </source>
</evidence>
<dbReference type="PROSITE" id="PS50157">
    <property type="entry name" value="ZINC_FINGER_C2H2_2"/>
    <property type="match status" value="2"/>
</dbReference>
<dbReference type="InterPro" id="IPR050888">
    <property type="entry name" value="ZnF_C2H2-type_TF"/>
</dbReference>
<protein>
    <recommendedName>
        <fullName evidence="9">C2H2-type domain-containing protein</fullName>
    </recommendedName>
</protein>